<dbReference type="InterPro" id="IPR045851">
    <property type="entry name" value="AMP-bd_C_sf"/>
</dbReference>
<gene>
    <name evidence="7" type="ORF">O3P69_012139</name>
</gene>
<name>A0AAW0TBV2_SCYPA</name>
<dbReference type="InterPro" id="IPR042099">
    <property type="entry name" value="ANL_N_sf"/>
</dbReference>
<dbReference type="GO" id="GO:0016405">
    <property type="term" value="F:CoA-ligase activity"/>
    <property type="evidence" value="ECO:0007669"/>
    <property type="project" value="TreeGrafter"/>
</dbReference>
<keyword evidence="8" id="KW-1185">Reference proteome</keyword>
<protein>
    <submittedName>
        <fullName evidence="7">Uncharacterized protein</fullName>
    </submittedName>
</protein>
<dbReference type="PANTHER" id="PTHR24096">
    <property type="entry name" value="LONG-CHAIN-FATTY-ACID--COA LIGASE"/>
    <property type="match status" value="1"/>
</dbReference>
<dbReference type="Gene3D" id="3.40.50.12780">
    <property type="entry name" value="N-terminal domain of ligase-like"/>
    <property type="match status" value="1"/>
</dbReference>
<dbReference type="Pfam" id="PF13193">
    <property type="entry name" value="AMP-binding_C"/>
    <property type="match status" value="1"/>
</dbReference>
<comment type="caution">
    <text evidence="7">The sequence shown here is derived from an EMBL/GenBank/DDBJ whole genome shotgun (WGS) entry which is preliminary data.</text>
</comment>
<evidence type="ECO:0000259" key="5">
    <source>
        <dbReference type="Pfam" id="PF00501"/>
    </source>
</evidence>
<evidence type="ECO:0000256" key="4">
    <source>
        <dbReference type="ARBA" id="ARBA00023140"/>
    </source>
</evidence>
<dbReference type="Pfam" id="PF00501">
    <property type="entry name" value="AMP-binding"/>
    <property type="match status" value="1"/>
</dbReference>
<evidence type="ECO:0000256" key="2">
    <source>
        <dbReference type="ARBA" id="ARBA00006432"/>
    </source>
</evidence>
<evidence type="ECO:0000256" key="3">
    <source>
        <dbReference type="ARBA" id="ARBA00022598"/>
    </source>
</evidence>
<comment type="subcellular location">
    <subcellularLocation>
        <location evidence="1">Peroxisome</location>
    </subcellularLocation>
</comment>
<dbReference type="AlphaFoldDB" id="A0AAW0TBV2"/>
<evidence type="ECO:0000313" key="7">
    <source>
        <dbReference type="EMBL" id="KAK8385135.1"/>
    </source>
</evidence>
<dbReference type="PANTHER" id="PTHR24096:SF149">
    <property type="entry name" value="AMP-BINDING DOMAIN-CONTAINING PROTEIN-RELATED"/>
    <property type="match status" value="1"/>
</dbReference>
<dbReference type="GO" id="GO:0005777">
    <property type="term" value="C:peroxisome"/>
    <property type="evidence" value="ECO:0007669"/>
    <property type="project" value="UniProtKB-SubCell"/>
</dbReference>
<dbReference type="EMBL" id="JARAKH010000033">
    <property type="protein sequence ID" value="KAK8385135.1"/>
    <property type="molecule type" value="Genomic_DNA"/>
</dbReference>
<accession>A0AAW0TBV2</accession>
<keyword evidence="3" id="KW-0436">Ligase</keyword>
<dbReference type="SUPFAM" id="SSF56801">
    <property type="entry name" value="Acetyl-CoA synthetase-like"/>
    <property type="match status" value="1"/>
</dbReference>
<evidence type="ECO:0000313" key="8">
    <source>
        <dbReference type="Proteomes" id="UP001487740"/>
    </source>
</evidence>
<keyword evidence="4" id="KW-0576">Peroxisome</keyword>
<dbReference type="InterPro" id="IPR000873">
    <property type="entry name" value="AMP-dep_synth/lig_dom"/>
</dbReference>
<sequence>MHCKEEQGPLAETEKTCEISGTTIKELKQSNSLGVSQRRTAIEVSAMNTSKNELGKEQLVLSWQGCKPLPTIPDKNFAVFMLEAMAKVVEGDDEAIAVVDAETGKKRTFSELCELVPRMSAGLAAAGVGLGDRVMYYSLNHTDYPLVYLSVLHRGATIVHISPIYEGLQEDMMHAMRLSGASWAIVHAELLDQAEAVFSLLPPNTLKKVWVIGGAVEPAIEDLVGHAPIPPVTQLDGLHPASAVAQMPFSSGTTGSRKGVMISHSNEVSRMIMFKYLADVQEWLGTSESTDSTCLLVTSLSHIYSHFFLFASLMFGGKVVLLPHVSSSAILRTIQEHQVTLAIFTPLHLKMIVESPACQEHDLSSLKLVTSGAASLSEHVVKNFKKKVEALVYNLWGMTELASFATGCIVTQDWKSLCIGKVMPFFEVKVVDPSSGQLLGADEPGEICVRSPTTMIGYANNSAATSSMIDAEGWVHTGDYGYYDSQGLIYLTDRIKDLMKTRSHIQVQPSELEDLLLQHPHVAEAVVIGVCQDDFEEMPRAFVVLEPEAPVQPEVLQRFVNDRVPDFKQLTGGVWVVEEIPKNSTGKPMKRQLKAGQVTQLASCC</sequence>
<organism evidence="7 8">
    <name type="scientific">Scylla paramamosain</name>
    <name type="common">Mud crab</name>
    <dbReference type="NCBI Taxonomy" id="85552"/>
    <lineage>
        <taxon>Eukaryota</taxon>
        <taxon>Metazoa</taxon>
        <taxon>Ecdysozoa</taxon>
        <taxon>Arthropoda</taxon>
        <taxon>Crustacea</taxon>
        <taxon>Multicrustacea</taxon>
        <taxon>Malacostraca</taxon>
        <taxon>Eumalacostraca</taxon>
        <taxon>Eucarida</taxon>
        <taxon>Decapoda</taxon>
        <taxon>Pleocyemata</taxon>
        <taxon>Brachyura</taxon>
        <taxon>Eubrachyura</taxon>
        <taxon>Portunoidea</taxon>
        <taxon>Portunidae</taxon>
        <taxon>Portuninae</taxon>
        <taxon>Scylla</taxon>
    </lineage>
</organism>
<reference evidence="7 8" key="1">
    <citation type="submission" date="2023-03" db="EMBL/GenBank/DDBJ databases">
        <title>High-quality genome of Scylla paramamosain provides insights in environmental adaptation.</title>
        <authorList>
            <person name="Zhang L."/>
        </authorList>
    </citation>
    <scope>NUCLEOTIDE SEQUENCE [LARGE SCALE GENOMIC DNA]</scope>
    <source>
        <strain evidence="7">LZ_2023a</strain>
        <tissue evidence="7">Muscle</tissue>
    </source>
</reference>
<dbReference type="Gene3D" id="3.30.300.30">
    <property type="match status" value="1"/>
</dbReference>
<evidence type="ECO:0000256" key="1">
    <source>
        <dbReference type="ARBA" id="ARBA00004275"/>
    </source>
</evidence>
<dbReference type="InterPro" id="IPR025110">
    <property type="entry name" value="AMP-bd_C"/>
</dbReference>
<comment type="similarity">
    <text evidence="2">Belongs to the ATP-dependent AMP-binding enzyme family.</text>
</comment>
<proteinExistence type="inferred from homology"/>
<feature type="domain" description="AMP-dependent synthetase/ligase" evidence="5">
    <location>
        <begin position="89"/>
        <end position="458"/>
    </location>
</feature>
<feature type="domain" description="AMP-binding enzyme C-terminal" evidence="6">
    <location>
        <begin position="511"/>
        <end position="587"/>
    </location>
</feature>
<dbReference type="Proteomes" id="UP001487740">
    <property type="component" value="Unassembled WGS sequence"/>
</dbReference>
<evidence type="ECO:0000259" key="6">
    <source>
        <dbReference type="Pfam" id="PF13193"/>
    </source>
</evidence>